<sequence>MIGRRIASHWSGQTALLPTLHGKGRALGAALGPALGIAVEEVSIDTDRFGSFSGSIPRPDGALAALSAKVAACREARPDARIVIASEGSFGPHPAMPWLAVNIEYLRWHELDEDFELTVSSASLRPMHRTHTLSRLEELETALPAFGFPAHGLMVAAPGAAVAHSTGITTVGALCEVLASTLASHGAAELRSDLRAHLNPTRMRHITRAAWRLANRLRTACPDCGAPGFGEAVAVRGLPCVACGFPTSEPAGRRWRCLRCPYTCERVRTGFADALRCPLCNP</sequence>
<dbReference type="InterPro" id="IPR046612">
    <property type="entry name" value="DUF6671"/>
</dbReference>
<gene>
    <name evidence="2" type="ORF">GGR36_002736</name>
</gene>
<comment type="caution">
    <text evidence="2">The sequence shown here is derived from an EMBL/GenBank/DDBJ whole genome shotgun (WGS) entry which is preliminary data.</text>
</comment>
<dbReference type="AlphaFoldDB" id="A0A840BK97"/>
<reference evidence="2 3" key="1">
    <citation type="submission" date="2020-08" db="EMBL/GenBank/DDBJ databases">
        <title>Genomic Encyclopedia of Type Strains, Phase IV (KMG-IV): sequencing the most valuable type-strain genomes for metagenomic binning, comparative biology and taxonomic classification.</title>
        <authorList>
            <person name="Goeker M."/>
        </authorList>
    </citation>
    <scope>NUCLEOTIDE SEQUENCE [LARGE SCALE GENOMIC DNA]</scope>
    <source>
        <strain evidence="2 3">DSM 106739</strain>
    </source>
</reference>
<protein>
    <recommendedName>
        <fullName evidence="1">DUF6671 domain-containing protein</fullName>
    </recommendedName>
</protein>
<evidence type="ECO:0000313" key="3">
    <source>
        <dbReference type="Proteomes" id="UP000561045"/>
    </source>
</evidence>
<dbReference type="Proteomes" id="UP000561045">
    <property type="component" value="Unassembled WGS sequence"/>
</dbReference>
<proteinExistence type="predicted"/>
<organism evidence="2 3">
    <name type="scientific">Niveibacterium umoris</name>
    <dbReference type="NCBI Taxonomy" id="1193620"/>
    <lineage>
        <taxon>Bacteria</taxon>
        <taxon>Pseudomonadati</taxon>
        <taxon>Pseudomonadota</taxon>
        <taxon>Betaproteobacteria</taxon>
        <taxon>Rhodocyclales</taxon>
        <taxon>Rhodocyclaceae</taxon>
        <taxon>Niveibacterium</taxon>
    </lineage>
</organism>
<keyword evidence="3" id="KW-1185">Reference proteome</keyword>
<dbReference type="Pfam" id="PF20376">
    <property type="entry name" value="DUF6671"/>
    <property type="match status" value="1"/>
</dbReference>
<dbReference type="EMBL" id="JACIET010000002">
    <property type="protein sequence ID" value="MBB4013390.1"/>
    <property type="molecule type" value="Genomic_DNA"/>
</dbReference>
<feature type="domain" description="DUF6671" evidence="1">
    <location>
        <begin position="82"/>
        <end position="282"/>
    </location>
</feature>
<name>A0A840BK97_9RHOO</name>
<evidence type="ECO:0000259" key="1">
    <source>
        <dbReference type="Pfam" id="PF20376"/>
    </source>
</evidence>
<dbReference type="RefSeq" id="WP_183635271.1">
    <property type="nucleotide sequence ID" value="NZ_BAABLE010000005.1"/>
</dbReference>
<accession>A0A840BK97</accession>
<evidence type="ECO:0000313" key="2">
    <source>
        <dbReference type="EMBL" id="MBB4013390.1"/>
    </source>
</evidence>